<dbReference type="RefSeq" id="WP_379787727.1">
    <property type="nucleotide sequence ID" value="NZ_JBHSHL010000014.1"/>
</dbReference>
<dbReference type="InterPro" id="IPR036388">
    <property type="entry name" value="WH-like_DNA-bd_sf"/>
</dbReference>
<evidence type="ECO:0000256" key="1">
    <source>
        <dbReference type="ARBA" id="ARBA00023015"/>
    </source>
</evidence>
<keyword evidence="1" id="KW-0805">Transcription regulation</keyword>
<comment type="caution">
    <text evidence="5">The sequence shown here is derived from an EMBL/GenBank/DDBJ whole genome shotgun (WGS) entry which is preliminary data.</text>
</comment>
<proteinExistence type="predicted"/>
<dbReference type="PANTHER" id="PTHR42756:SF1">
    <property type="entry name" value="TRANSCRIPTIONAL REPRESSOR OF EMRAB OPERON"/>
    <property type="match status" value="1"/>
</dbReference>
<dbReference type="Proteomes" id="UP001595916">
    <property type="component" value="Unassembled WGS sequence"/>
</dbReference>
<sequence length="146" mass="16667">MSTTEEKLLISISRMRNLLFRDLDTIFSSNGLTTTQFAVLEVLYHKGTLCVGDIQRLILGTSGNIPLVIKNLEKEGLVLRKKSETDRRISMIDLTEKGLLLIKKVYPLQKQRLSELFQDVSNKEKKALTQSLLEVYQIVLSTKEKI</sequence>
<dbReference type="PROSITE" id="PS50995">
    <property type="entry name" value="HTH_MARR_2"/>
    <property type="match status" value="1"/>
</dbReference>
<dbReference type="Pfam" id="PF01047">
    <property type="entry name" value="MarR"/>
    <property type="match status" value="1"/>
</dbReference>
<dbReference type="SUPFAM" id="SSF46785">
    <property type="entry name" value="Winged helix' DNA-binding domain"/>
    <property type="match status" value="1"/>
</dbReference>
<dbReference type="Gene3D" id="1.10.10.10">
    <property type="entry name" value="Winged helix-like DNA-binding domain superfamily/Winged helix DNA-binding domain"/>
    <property type="match status" value="1"/>
</dbReference>
<keyword evidence="2" id="KW-0238">DNA-binding</keyword>
<dbReference type="InterPro" id="IPR000835">
    <property type="entry name" value="HTH_MarR-typ"/>
</dbReference>
<dbReference type="PANTHER" id="PTHR42756">
    <property type="entry name" value="TRANSCRIPTIONAL REGULATOR, MARR"/>
    <property type="match status" value="1"/>
</dbReference>
<evidence type="ECO:0000313" key="6">
    <source>
        <dbReference type="Proteomes" id="UP001595916"/>
    </source>
</evidence>
<keyword evidence="6" id="KW-1185">Reference proteome</keyword>
<dbReference type="PRINTS" id="PR00598">
    <property type="entry name" value="HTHMARR"/>
</dbReference>
<protein>
    <submittedName>
        <fullName evidence="5">MarR family winged helix-turn-helix transcriptional regulator</fullName>
    </submittedName>
</protein>
<evidence type="ECO:0000313" key="5">
    <source>
        <dbReference type="EMBL" id="MFC4804229.1"/>
    </source>
</evidence>
<keyword evidence="3" id="KW-0804">Transcription</keyword>
<dbReference type="EMBL" id="JBHSHL010000014">
    <property type="protein sequence ID" value="MFC4804229.1"/>
    <property type="molecule type" value="Genomic_DNA"/>
</dbReference>
<dbReference type="InterPro" id="IPR036390">
    <property type="entry name" value="WH_DNA-bd_sf"/>
</dbReference>
<name>A0ABV9QJ81_9FIRM</name>
<evidence type="ECO:0000256" key="2">
    <source>
        <dbReference type="ARBA" id="ARBA00023125"/>
    </source>
</evidence>
<feature type="domain" description="HTH marR-type" evidence="4">
    <location>
        <begin position="5"/>
        <end position="137"/>
    </location>
</feature>
<evidence type="ECO:0000259" key="4">
    <source>
        <dbReference type="PROSITE" id="PS50995"/>
    </source>
</evidence>
<gene>
    <name evidence="5" type="ORF">ACFO4R_03960</name>
</gene>
<reference evidence="6" key="1">
    <citation type="journal article" date="2019" name="Int. J. Syst. Evol. Microbiol.">
        <title>The Global Catalogue of Microorganisms (GCM) 10K type strain sequencing project: providing services to taxonomists for standard genome sequencing and annotation.</title>
        <authorList>
            <consortium name="The Broad Institute Genomics Platform"/>
            <consortium name="The Broad Institute Genome Sequencing Center for Infectious Disease"/>
            <person name="Wu L."/>
            <person name="Ma J."/>
        </authorList>
    </citation>
    <scope>NUCLEOTIDE SEQUENCE [LARGE SCALE GENOMIC DNA]</scope>
    <source>
        <strain evidence="6">CCUG 46385</strain>
    </source>
</reference>
<dbReference type="SMART" id="SM00347">
    <property type="entry name" value="HTH_MARR"/>
    <property type="match status" value="1"/>
</dbReference>
<evidence type="ECO:0000256" key="3">
    <source>
        <dbReference type="ARBA" id="ARBA00023163"/>
    </source>
</evidence>
<accession>A0ABV9QJ81</accession>
<organism evidence="5 6">
    <name type="scientific">Filifactor villosus</name>
    <dbReference type="NCBI Taxonomy" id="29374"/>
    <lineage>
        <taxon>Bacteria</taxon>
        <taxon>Bacillati</taxon>
        <taxon>Bacillota</taxon>
        <taxon>Clostridia</taxon>
        <taxon>Peptostreptococcales</taxon>
        <taxon>Filifactoraceae</taxon>
        <taxon>Filifactor</taxon>
    </lineage>
</organism>